<dbReference type="InterPro" id="IPR050950">
    <property type="entry name" value="HTH-type_LysR_regulators"/>
</dbReference>
<dbReference type="PRINTS" id="PR00039">
    <property type="entry name" value="HTHLYSR"/>
</dbReference>
<dbReference type="RefSeq" id="WP_188402418.1">
    <property type="nucleotide sequence ID" value="NZ_BMCE01000002.1"/>
</dbReference>
<comment type="caution">
    <text evidence="6">The sequence shown here is derived from an EMBL/GenBank/DDBJ whole genome shotgun (WGS) entry which is preliminary data.</text>
</comment>
<dbReference type="InterPro" id="IPR005119">
    <property type="entry name" value="LysR_subst-bd"/>
</dbReference>
<keyword evidence="4" id="KW-0804">Transcription</keyword>
<dbReference type="PANTHER" id="PTHR30419:SF24">
    <property type="entry name" value="HTH-TYPE TRANSCRIPTIONAL REGULATOR CZCR"/>
    <property type="match status" value="1"/>
</dbReference>
<evidence type="ECO:0000256" key="4">
    <source>
        <dbReference type="ARBA" id="ARBA00023163"/>
    </source>
</evidence>
<dbReference type="InterPro" id="IPR000847">
    <property type="entry name" value="LysR_HTH_N"/>
</dbReference>
<reference evidence="6 7" key="1">
    <citation type="submission" date="2021-01" db="EMBL/GenBank/DDBJ databases">
        <title>Genome Sequencing of Type Strains.</title>
        <authorList>
            <person name="Lemaire J.F."/>
            <person name="Inderbitzin P."/>
            <person name="Collins S.B."/>
            <person name="Wespe N."/>
            <person name="Knight-Connoni V."/>
        </authorList>
    </citation>
    <scope>NUCLEOTIDE SEQUENCE [LARGE SCALE GENOMIC DNA]</scope>
    <source>
        <strain evidence="6 7">DSM 14730</strain>
    </source>
</reference>
<dbReference type="PANTHER" id="PTHR30419">
    <property type="entry name" value="HTH-TYPE TRANSCRIPTIONAL REGULATOR YBHD"/>
    <property type="match status" value="1"/>
</dbReference>
<gene>
    <name evidence="6" type="ORF">JYA64_09570</name>
</gene>
<accession>A0ABS2ZBI2</accession>
<evidence type="ECO:0000259" key="5">
    <source>
        <dbReference type="PROSITE" id="PS50931"/>
    </source>
</evidence>
<keyword evidence="7" id="KW-1185">Reference proteome</keyword>
<dbReference type="SUPFAM" id="SSF46785">
    <property type="entry name" value="Winged helix' DNA-binding domain"/>
    <property type="match status" value="1"/>
</dbReference>
<dbReference type="CDD" id="cd05466">
    <property type="entry name" value="PBP2_LTTR_substrate"/>
    <property type="match status" value="1"/>
</dbReference>
<dbReference type="Gene3D" id="1.10.10.10">
    <property type="entry name" value="Winged helix-like DNA-binding domain superfamily/Winged helix DNA-binding domain"/>
    <property type="match status" value="1"/>
</dbReference>
<dbReference type="InterPro" id="IPR036390">
    <property type="entry name" value="WH_DNA-bd_sf"/>
</dbReference>
<evidence type="ECO:0000256" key="2">
    <source>
        <dbReference type="ARBA" id="ARBA00023015"/>
    </source>
</evidence>
<name>A0ABS2ZBI2_9BACL</name>
<evidence type="ECO:0000256" key="3">
    <source>
        <dbReference type="ARBA" id="ARBA00023125"/>
    </source>
</evidence>
<dbReference type="Gene3D" id="3.40.190.290">
    <property type="match status" value="1"/>
</dbReference>
<organism evidence="6 7">
    <name type="scientific">Fictibacillus barbaricus</name>
    <dbReference type="NCBI Taxonomy" id="182136"/>
    <lineage>
        <taxon>Bacteria</taxon>
        <taxon>Bacillati</taxon>
        <taxon>Bacillota</taxon>
        <taxon>Bacilli</taxon>
        <taxon>Bacillales</taxon>
        <taxon>Fictibacillaceae</taxon>
        <taxon>Fictibacillus</taxon>
    </lineage>
</organism>
<protein>
    <submittedName>
        <fullName evidence="6">LysR family transcriptional regulator</fullName>
    </submittedName>
</protein>
<proteinExistence type="inferred from homology"/>
<keyword evidence="3" id="KW-0238">DNA-binding</keyword>
<comment type="similarity">
    <text evidence="1">Belongs to the LysR transcriptional regulatory family.</text>
</comment>
<dbReference type="Pfam" id="PF00126">
    <property type="entry name" value="HTH_1"/>
    <property type="match status" value="1"/>
</dbReference>
<dbReference type="PROSITE" id="PS50931">
    <property type="entry name" value="HTH_LYSR"/>
    <property type="match status" value="1"/>
</dbReference>
<sequence length="296" mass="33127">MSIGKYEIFHTVVELGSLTKASAALNISQSGVSHAISSLEKEMGFSLLSRNKTGIKLTVNGERMLLYIRDILYINEKMRQEAGEIKGLEIGIVRLGSFSSVSAVWLPGIAKKFMEQYPHITVEIMEGKQEELGQWITQGIVDFSFMLLPAAESFEVLHLKRELFFCVMAESHPLSEEDSIYIELLKDEKILLQNSTREIMYKLFKGKKLTPDVAFHLEDEQAIISMAKNGMGVAILPEIALHSIPKGVKILPLAVDEESVWIGIGSLTLKHLPPAAEKFIAVATLWLNDHYLKRLS</sequence>
<dbReference type="Pfam" id="PF03466">
    <property type="entry name" value="LysR_substrate"/>
    <property type="match status" value="1"/>
</dbReference>
<dbReference type="InterPro" id="IPR036388">
    <property type="entry name" value="WH-like_DNA-bd_sf"/>
</dbReference>
<evidence type="ECO:0000256" key="1">
    <source>
        <dbReference type="ARBA" id="ARBA00009437"/>
    </source>
</evidence>
<dbReference type="SUPFAM" id="SSF53850">
    <property type="entry name" value="Periplasmic binding protein-like II"/>
    <property type="match status" value="1"/>
</dbReference>
<evidence type="ECO:0000313" key="7">
    <source>
        <dbReference type="Proteomes" id="UP001319060"/>
    </source>
</evidence>
<evidence type="ECO:0000313" key="6">
    <source>
        <dbReference type="EMBL" id="MBN3545542.1"/>
    </source>
</evidence>
<dbReference type="Proteomes" id="UP001319060">
    <property type="component" value="Unassembled WGS sequence"/>
</dbReference>
<feature type="domain" description="HTH lysR-type" evidence="5">
    <location>
        <begin position="1"/>
        <end position="58"/>
    </location>
</feature>
<dbReference type="EMBL" id="JAFHKS010000043">
    <property type="protein sequence ID" value="MBN3545542.1"/>
    <property type="molecule type" value="Genomic_DNA"/>
</dbReference>
<keyword evidence="2" id="KW-0805">Transcription regulation</keyword>